<dbReference type="Pfam" id="PF03796">
    <property type="entry name" value="DnaB_C"/>
    <property type="match status" value="1"/>
</dbReference>
<dbReference type="EMBL" id="UINC01090637">
    <property type="protein sequence ID" value="SVC42758.1"/>
    <property type="molecule type" value="Genomic_DNA"/>
</dbReference>
<dbReference type="GO" id="GO:0005524">
    <property type="term" value="F:ATP binding"/>
    <property type="evidence" value="ECO:0007669"/>
    <property type="project" value="InterPro"/>
</dbReference>
<evidence type="ECO:0000259" key="1">
    <source>
        <dbReference type="Pfam" id="PF03796"/>
    </source>
</evidence>
<dbReference type="AlphaFoldDB" id="A0A382M291"/>
<sequence length="216" mass="24349">MEDLHDLPKSMYDNKIAKIIKSTSGKLIVKEYPTASAHSGHFRGLIKELAIKKSFSPDILFIDYLNICASTRFRGQNNVNSYMYVKAIAEELRGLAVETNVPIMSATQTTRSGFTSTDVGLEDTSESFALPATADLMFALISNEELDELNQIAVKQLKNRYNDLTVNKRFVIGIDRTKMQLFDIKLEEQNDLVDSNQTEFAEPVFDTTDFGEDWKG</sequence>
<accession>A0A382M291</accession>
<dbReference type="GO" id="GO:0003678">
    <property type="term" value="F:DNA helicase activity"/>
    <property type="evidence" value="ECO:0007669"/>
    <property type="project" value="InterPro"/>
</dbReference>
<proteinExistence type="predicted"/>
<dbReference type="InterPro" id="IPR027417">
    <property type="entry name" value="P-loop_NTPase"/>
</dbReference>
<organism evidence="2">
    <name type="scientific">marine metagenome</name>
    <dbReference type="NCBI Taxonomy" id="408172"/>
    <lineage>
        <taxon>unclassified sequences</taxon>
        <taxon>metagenomes</taxon>
        <taxon>ecological metagenomes</taxon>
    </lineage>
</organism>
<gene>
    <name evidence="2" type="ORF">METZ01_LOCUS295612</name>
</gene>
<evidence type="ECO:0000313" key="2">
    <source>
        <dbReference type="EMBL" id="SVC42758.1"/>
    </source>
</evidence>
<dbReference type="InterPro" id="IPR007694">
    <property type="entry name" value="DNA_helicase_DnaB-like_C"/>
</dbReference>
<dbReference type="GO" id="GO:0006260">
    <property type="term" value="P:DNA replication"/>
    <property type="evidence" value="ECO:0007669"/>
    <property type="project" value="InterPro"/>
</dbReference>
<feature type="domain" description="SF4 helicase" evidence="1">
    <location>
        <begin position="42"/>
        <end position="151"/>
    </location>
</feature>
<dbReference type="SUPFAM" id="SSF52540">
    <property type="entry name" value="P-loop containing nucleoside triphosphate hydrolases"/>
    <property type="match status" value="1"/>
</dbReference>
<dbReference type="Gene3D" id="3.40.50.300">
    <property type="entry name" value="P-loop containing nucleotide triphosphate hydrolases"/>
    <property type="match status" value="1"/>
</dbReference>
<name>A0A382M291_9ZZZZ</name>
<reference evidence="2" key="1">
    <citation type="submission" date="2018-05" db="EMBL/GenBank/DDBJ databases">
        <authorList>
            <person name="Lanie J.A."/>
            <person name="Ng W.-L."/>
            <person name="Kazmierczak K.M."/>
            <person name="Andrzejewski T.M."/>
            <person name="Davidsen T.M."/>
            <person name="Wayne K.J."/>
            <person name="Tettelin H."/>
            <person name="Glass J.I."/>
            <person name="Rusch D."/>
            <person name="Podicherti R."/>
            <person name="Tsui H.-C.T."/>
            <person name="Winkler M.E."/>
        </authorList>
    </citation>
    <scope>NUCLEOTIDE SEQUENCE</scope>
</reference>
<protein>
    <recommendedName>
        <fullName evidence="1">SF4 helicase domain-containing protein</fullName>
    </recommendedName>
</protein>